<dbReference type="InterPro" id="IPR053156">
    <property type="entry name" value="T6SS_TssM-like"/>
</dbReference>
<name>A0AA41L818_9BURK</name>
<evidence type="ECO:0000313" key="3">
    <source>
        <dbReference type="EMBL" id="MBV6324927.1"/>
    </source>
</evidence>
<dbReference type="Pfam" id="PF14331">
    <property type="entry name" value="IcmF-related_N"/>
    <property type="match status" value="1"/>
</dbReference>
<dbReference type="Proteomes" id="UP001155901">
    <property type="component" value="Unassembled WGS sequence"/>
</dbReference>
<protein>
    <recommendedName>
        <fullName evidence="2">Type VI secretion system component TssM1 N-terminal domain-containing protein</fullName>
    </recommendedName>
</protein>
<keyword evidence="1" id="KW-0812">Transmembrane</keyword>
<dbReference type="EMBL" id="JAHTGR010000022">
    <property type="protein sequence ID" value="MBV6324927.1"/>
    <property type="molecule type" value="Genomic_DNA"/>
</dbReference>
<evidence type="ECO:0000256" key="1">
    <source>
        <dbReference type="SAM" id="Phobius"/>
    </source>
</evidence>
<dbReference type="PANTHER" id="PTHR36153">
    <property type="entry name" value="INNER MEMBRANE PROTEIN-RELATED"/>
    <property type="match status" value="1"/>
</dbReference>
<proteinExistence type="predicted"/>
<sequence>MNFLSDNTAIATLLVLTLLVMLLFAIVIWAAMKGAEKADQPAVQKPRQISTDSLKQSFRVAVELIENNIAARSERYSLAWTLVLNEGAAGRELPLLQSGLQSALSADSTLTAGAHGISWNFFDQGVAVQLHSDALGMPDADAADASAMANTTWDDFLGLCRNYRPERPFDSIVVALPASALLDIEGAGQLDLAARAKAIHRRLWLAQNRLALRFPIYLAITDCETIPGFARFAAALPEPLRRSMLGWSSPHELVAPFQAQWIDTAMNEVGRTLSDSCAELCALEPSDSDSSAYFLLPNQVERLRAGLKMFAEELMRPSAYHEPFLLRGIYLSGDCSDEAALLGESQAAADNDGFMAVEPAAAPAAATAALPGWAAPSLAADAPAYRAGRDSAVPAFLRDIFERKIFAEAGLVRSSSQHRMRRPAMNRVARWGAVALPVVWVLGLVFSTVRLHVLGADVESHLKTLSHDSKISQAEKSQHVLDPLQSQQRATEALTNIERLANARLWSPFMPGSWPWFDELQDQVLLRMEKGFAENAFDPLRRAAYARVGKLTGKPIEARSGTLIAGGLCAAPLGMKQAGAAAAGGLNLESTMEYGSLSDYVDAVGTLDQTLQAMMRLKGPDEVAVSGDDLELVVRDLLNHQMHGNLARTAALFRKVARDEPTLVIKPMQEASVCSFRLAVHALSNHVFQNNGLLLAELAINKSLGELYQGDQNAGANLAPWQALSAALRQQELYMSTGSGAWMRREKLDLGPVWTDLLRRVEDTVLLGKAAADEARAETEDGFRKFSARWDAPMADDSHALGLSQGLEWSDAKATWSFAPDRRALLDALNGLLSQPFMKSTHAGRLPEVPAGATVSWDATRLDQVLALADARKRVQTEILPKFPAMLQGPAARLADSALADTARDLLAQAYIVSARELPAPINEADHAKALRVRAWLQENGGAQVAEQLSAVLTQDALSRLQQLDDTLTRADLFMPRDRAFRAWNGAKGPLVDGYGAEDTGGLHAYVGQQIAFIEAAGKSAEALLLQLGGAGADQPAVLRWKATVADLGRYKLKSPSSSLTMLEQFILSGAADLSIDNCLDKLSARAAQRRAGDLFAERMQVLQTGLYTRCRDLTQTRYQDTWTRFADAFNANLASRAPFRALTADAGGKAGPGERMPADVEEVGVVLKLFDQTHVLALASDRDATRPSPASTVRKVDDQMQKVREFLAPLYPAEEGQAAGLDVMVEFRANPALESEGNKIIDWSLAIGGQSVHQRDAPRALRWEPGLPVVLTLRLAQDGPVLPKPEAGHPGMAVDERTVSYRFDDPWALFSLVSAYREAEAAPVSGARAQLLKFEFPLSAVGDGRIATRDSRAKVYVRLSVSAAGKRAPLVWPPVFPAKAPAW</sequence>
<keyword evidence="1" id="KW-0472">Membrane</keyword>
<evidence type="ECO:0000313" key="4">
    <source>
        <dbReference type="Proteomes" id="UP001155901"/>
    </source>
</evidence>
<feature type="transmembrane region" description="Helical" evidence="1">
    <location>
        <begin position="12"/>
        <end position="32"/>
    </location>
</feature>
<dbReference type="InterPro" id="IPR025743">
    <property type="entry name" value="TssM1_N"/>
</dbReference>
<gene>
    <name evidence="3" type="ORF">KVP70_28810</name>
</gene>
<dbReference type="PANTHER" id="PTHR36153:SF1">
    <property type="entry name" value="TYPE VI SECRETION SYSTEM COMPONENT TSSM1"/>
    <property type="match status" value="1"/>
</dbReference>
<accession>A0AA41L818</accession>
<feature type="transmembrane region" description="Helical" evidence="1">
    <location>
        <begin position="428"/>
        <end position="446"/>
    </location>
</feature>
<reference evidence="3" key="1">
    <citation type="submission" date="2021-07" db="EMBL/GenBank/DDBJ databases">
        <title>Characterization of violacein-producing bacteria and related species.</title>
        <authorList>
            <person name="Wilson H.S."/>
            <person name="De Leon M.E."/>
        </authorList>
    </citation>
    <scope>NUCLEOTIDE SEQUENCE</scope>
    <source>
        <strain evidence="3">HSC-15S17</strain>
    </source>
</reference>
<evidence type="ECO:0000259" key="2">
    <source>
        <dbReference type="Pfam" id="PF14331"/>
    </source>
</evidence>
<comment type="caution">
    <text evidence="3">The sequence shown here is derived from an EMBL/GenBank/DDBJ whole genome shotgun (WGS) entry which is preliminary data.</text>
</comment>
<keyword evidence="1" id="KW-1133">Transmembrane helix</keyword>
<feature type="domain" description="Type VI secretion system component TssM1 N-terminal" evidence="2">
    <location>
        <begin position="150"/>
        <end position="431"/>
    </location>
</feature>
<organism evidence="3 4">
    <name type="scientific">Duganella violaceipulchra</name>
    <dbReference type="NCBI Taxonomy" id="2849652"/>
    <lineage>
        <taxon>Bacteria</taxon>
        <taxon>Pseudomonadati</taxon>
        <taxon>Pseudomonadota</taxon>
        <taxon>Betaproteobacteria</taxon>
        <taxon>Burkholderiales</taxon>
        <taxon>Oxalobacteraceae</taxon>
        <taxon>Telluria group</taxon>
        <taxon>Duganella</taxon>
    </lineage>
</organism>